<keyword evidence="10" id="KW-1185">Reference proteome</keyword>
<evidence type="ECO:0000256" key="5">
    <source>
        <dbReference type="ARBA" id="ARBA00023163"/>
    </source>
</evidence>
<dbReference type="Gene3D" id="4.10.240.10">
    <property type="entry name" value="Zn(2)-C6 fungal-type DNA-binding domain"/>
    <property type="match status" value="1"/>
</dbReference>
<evidence type="ECO:0000256" key="3">
    <source>
        <dbReference type="ARBA" id="ARBA00023015"/>
    </source>
</evidence>
<evidence type="ECO:0000256" key="2">
    <source>
        <dbReference type="ARBA" id="ARBA00022723"/>
    </source>
</evidence>
<evidence type="ECO:0000256" key="4">
    <source>
        <dbReference type="ARBA" id="ARBA00023125"/>
    </source>
</evidence>
<keyword evidence="6" id="KW-0539">Nucleus</keyword>
<dbReference type="PROSITE" id="PS00463">
    <property type="entry name" value="ZN2_CY6_FUNGAL_1"/>
    <property type="match status" value="1"/>
</dbReference>
<dbReference type="GeneID" id="63728207"/>
<evidence type="ECO:0000313" key="9">
    <source>
        <dbReference type="EMBL" id="OJJ03436.1"/>
    </source>
</evidence>
<reference evidence="10" key="1">
    <citation type="journal article" date="2017" name="Genome Biol.">
        <title>Comparative genomics reveals high biological diversity and specific adaptations in the industrially and medically important fungal genus Aspergillus.</title>
        <authorList>
            <person name="de Vries R.P."/>
            <person name="Riley R."/>
            <person name="Wiebenga A."/>
            <person name="Aguilar-Osorio G."/>
            <person name="Amillis S."/>
            <person name="Uchima C.A."/>
            <person name="Anderluh G."/>
            <person name="Asadollahi M."/>
            <person name="Askin M."/>
            <person name="Barry K."/>
            <person name="Battaglia E."/>
            <person name="Bayram O."/>
            <person name="Benocci T."/>
            <person name="Braus-Stromeyer S.A."/>
            <person name="Caldana C."/>
            <person name="Canovas D."/>
            <person name="Cerqueira G.C."/>
            <person name="Chen F."/>
            <person name="Chen W."/>
            <person name="Choi C."/>
            <person name="Clum A."/>
            <person name="Dos Santos R.A."/>
            <person name="Damasio A.R."/>
            <person name="Diallinas G."/>
            <person name="Emri T."/>
            <person name="Fekete E."/>
            <person name="Flipphi M."/>
            <person name="Freyberg S."/>
            <person name="Gallo A."/>
            <person name="Gournas C."/>
            <person name="Habgood R."/>
            <person name="Hainaut M."/>
            <person name="Harispe M.L."/>
            <person name="Henrissat B."/>
            <person name="Hilden K.S."/>
            <person name="Hope R."/>
            <person name="Hossain A."/>
            <person name="Karabika E."/>
            <person name="Karaffa L."/>
            <person name="Karanyi Z."/>
            <person name="Krasevec N."/>
            <person name="Kuo A."/>
            <person name="Kusch H."/>
            <person name="LaButti K."/>
            <person name="Lagendijk E.L."/>
            <person name="Lapidus A."/>
            <person name="Levasseur A."/>
            <person name="Lindquist E."/>
            <person name="Lipzen A."/>
            <person name="Logrieco A.F."/>
            <person name="MacCabe A."/>
            <person name="Maekelae M.R."/>
            <person name="Malavazi I."/>
            <person name="Melin P."/>
            <person name="Meyer V."/>
            <person name="Mielnichuk N."/>
            <person name="Miskei M."/>
            <person name="Molnar A.P."/>
            <person name="Mule G."/>
            <person name="Ngan C.Y."/>
            <person name="Orejas M."/>
            <person name="Orosz E."/>
            <person name="Ouedraogo J.P."/>
            <person name="Overkamp K.M."/>
            <person name="Park H.-S."/>
            <person name="Perrone G."/>
            <person name="Piumi F."/>
            <person name="Punt P.J."/>
            <person name="Ram A.F."/>
            <person name="Ramon A."/>
            <person name="Rauscher S."/>
            <person name="Record E."/>
            <person name="Riano-Pachon D.M."/>
            <person name="Robert V."/>
            <person name="Roehrig J."/>
            <person name="Ruller R."/>
            <person name="Salamov A."/>
            <person name="Salih N.S."/>
            <person name="Samson R.A."/>
            <person name="Sandor E."/>
            <person name="Sanguinetti M."/>
            <person name="Schuetze T."/>
            <person name="Sepcic K."/>
            <person name="Shelest E."/>
            <person name="Sherlock G."/>
            <person name="Sophianopoulou V."/>
            <person name="Squina F.M."/>
            <person name="Sun H."/>
            <person name="Susca A."/>
            <person name="Todd R.B."/>
            <person name="Tsang A."/>
            <person name="Unkles S.E."/>
            <person name="van de Wiele N."/>
            <person name="van Rossen-Uffink D."/>
            <person name="Oliveira J.V."/>
            <person name="Vesth T.C."/>
            <person name="Visser J."/>
            <person name="Yu J.-H."/>
            <person name="Zhou M."/>
            <person name="Andersen M.R."/>
            <person name="Archer D.B."/>
            <person name="Baker S.E."/>
            <person name="Benoit I."/>
            <person name="Brakhage A.A."/>
            <person name="Braus G.H."/>
            <person name="Fischer R."/>
            <person name="Frisvad J.C."/>
            <person name="Goldman G.H."/>
            <person name="Houbraken J."/>
            <person name="Oakley B."/>
            <person name="Pocsi I."/>
            <person name="Scazzocchio C."/>
            <person name="Seiboth B."/>
            <person name="vanKuyk P.A."/>
            <person name="Wortman J."/>
            <person name="Dyer P.S."/>
            <person name="Grigoriev I.V."/>
        </authorList>
    </citation>
    <scope>NUCLEOTIDE SEQUENCE [LARGE SCALE GENOMIC DNA]</scope>
    <source>
        <strain evidence="10">CBS 583.65</strain>
    </source>
</reference>
<protein>
    <recommendedName>
        <fullName evidence="8">Zn(2)-C6 fungal-type domain-containing protein</fullName>
    </recommendedName>
</protein>
<evidence type="ECO:0000259" key="8">
    <source>
        <dbReference type="PROSITE" id="PS50048"/>
    </source>
</evidence>
<dbReference type="SUPFAM" id="SSF57701">
    <property type="entry name" value="Zn2/Cys6 DNA-binding domain"/>
    <property type="match status" value="1"/>
</dbReference>
<dbReference type="VEuPathDB" id="FungiDB:ASPVEDRAFT_42907"/>
<keyword evidence="4" id="KW-0238">DNA-binding</keyword>
<feature type="compositionally biased region" description="Polar residues" evidence="7">
    <location>
        <begin position="76"/>
        <end position="86"/>
    </location>
</feature>
<gene>
    <name evidence="9" type="ORF">ASPVEDRAFT_42907</name>
</gene>
<dbReference type="SMART" id="SM00906">
    <property type="entry name" value="Fungal_trans"/>
    <property type="match status" value="1"/>
</dbReference>
<dbReference type="PROSITE" id="PS50048">
    <property type="entry name" value="ZN2_CY6_FUNGAL_2"/>
    <property type="match status" value="1"/>
</dbReference>
<keyword evidence="3" id="KW-0805">Transcription regulation</keyword>
<dbReference type="CDD" id="cd00067">
    <property type="entry name" value="GAL4"/>
    <property type="match status" value="1"/>
</dbReference>
<dbReference type="Proteomes" id="UP000184073">
    <property type="component" value="Unassembled WGS sequence"/>
</dbReference>
<dbReference type="PANTHER" id="PTHR47338:SF5">
    <property type="entry name" value="ZN(II)2CYS6 TRANSCRIPTION FACTOR (EUROFUNG)"/>
    <property type="match status" value="1"/>
</dbReference>
<comment type="subcellular location">
    <subcellularLocation>
        <location evidence="1">Nucleus</location>
    </subcellularLocation>
</comment>
<dbReference type="AlphaFoldDB" id="A0A1L9PPQ6"/>
<dbReference type="GO" id="GO:0003677">
    <property type="term" value="F:DNA binding"/>
    <property type="evidence" value="ECO:0007669"/>
    <property type="project" value="UniProtKB-KW"/>
</dbReference>
<keyword evidence="5" id="KW-0804">Transcription</keyword>
<dbReference type="EMBL" id="KV878130">
    <property type="protein sequence ID" value="OJJ03436.1"/>
    <property type="molecule type" value="Genomic_DNA"/>
</dbReference>
<dbReference type="InterPro" id="IPR001138">
    <property type="entry name" value="Zn2Cys6_DnaBD"/>
</dbReference>
<keyword evidence="2" id="KW-0479">Metal-binding</keyword>
<dbReference type="OrthoDB" id="3862662at2759"/>
<dbReference type="InterPro" id="IPR007219">
    <property type="entry name" value="XnlR_reg_dom"/>
</dbReference>
<sequence length="746" mass="84572">MDRRLYSTRCRNTACENCRQRKKRCDTAKPECRRCLRSGARCAYPLLSLKPGPKKQLRNGRPSNRPGLLQRPATGLQDSSQTNGAQIESARGHPASQPVQCQNSLFWLPPQDCEPEDDSCEPASVQLDLLNTGLNSAGDVQSSGSQEGSMLPPYGIIVHLVEVFFESVQPQFHLLHRPCFLQRLHSRALMAEKHSALLLNAMFALASRYTDDPRVHAFDLSLLDGSQESGPSSRPHLRRLERWEYGKGFIRRASRIFYDELMEAENLELENGTTGEMSLLMIQGATLLSYAKLAMGALTQAHSMVSACVRMAYDAGLDRIDHPEHRKFLHVYSPCQPQESELVKREGLRHVWWCIWELDSFLSNAKCQPWIINIARCQTKLPVDDDDWFEGNEVGSSFLASSLDKWRELEDSWQCTSFLGNRIVSLYFLMTLIDATSGEKPPNSRFYREVEQCIAIWRKKLPAKLKFEPRSQRVSQSPHLFAEIFSTYITIEQINILIARAQMFTNVDTLSISDQCHSYRMRLLNPVDDSTIPPASQKCIEAFLASDVICDIVKAWPGYLISRCCPFIILGFWTPACLQLLVKAFANSAWDLREKALQSFQTLMFVMEQIAEYWGLGRIILSSFRNYAEKLDHSQSSIGAFDVGKEITLTRQLLSLPDYINDAISSTMEGSTLDHRQLFWTGDQLEQVMDETEIPPANPLDAASHEILIDDLNSVPLFCPTAPIDDWINATFEGVFETDQGPFWAC</sequence>
<dbReference type="SMART" id="SM00066">
    <property type="entry name" value="GAL4"/>
    <property type="match status" value="1"/>
</dbReference>
<name>A0A1L9PPQ6_ASPVE</name>
<dbReference type="InterPro" id="IPR036864">
    <property type="entry name" value="Zn2-C6_fun-type_DNA-bd_sf"/>
</dbReference>
<dbReference type="GO" id="GO:0008270">
    <property type="term" value="F:zinc ion binding"/>
    <property type="evidence" value="ECO:0007669"/>
    <property type="project" value="InterPro"/>
</dbReference>
<dbReference type="PANTHER" id="PTHR47338">
    <property type="entry name" value="ZN(II)2CYS6 TRANSCRIPTION FACTOR (EUROFUNG)-RELATED"/>
    <property type="match status" value="1"/>
</dbReference>
<feature type="region of interest" description="Disordered" evidence="7">
    <location>
        <begin position="51"/>
        <end position="97"/>
    </location>
</feature>
<feature type="domain" description="Zn(2)-C6 fungal-type" evidence="8">
    <location>
        <begin position="14"/>
        <end position="44"/>
    </location>
</feature>
<dbReference type="Pfam" id="PF04082">
    <property type="entry name" value="Fungal_trans"/>
    <property type="match status" value="1"/>
</dbReference>
<evidence type="ECO:0000256" key="1">
    <source>
        <dbReference type="ARBA" id="ARBA00004123"/>
    </source>
</evidence>
<evidence type="ECO:0000256" key="7">
    <source>
        <dbReference type="SAM" id="MobiDB-lite"/>
    </source>
</evidence>
<dbReference type="GO" id="GO:0000981">
    <property type="term" value="F:DNA-binding transcription factor activity, RNA polymerase II-specific"/>
    <property type="evidence" value="ECO:0007669"/>
    <property type="project" value="InterPro"/>
</dbReference>
<dbReference type="InterPro" id="IPR050815">
    <property type="entry name" value="TF_fung"/>
</dbReference>
<dbReference type="CDD" id="cd12148">
    <property type="entry name" value="fungal_TF_MHR"/>
    <property type="match status" value="1"/>
</dbReference>
<proteinExistence type="predicted"/>
<organism evidence="9 10">
    <name type="scientific">Aspergillus versicolor CBS 583.65</name>
    <dbReference type="NCBI Taxonomy" id="1036611"/>
    <lineage>
        <taxon>Eukaryota</taxon>
        <taxon>Fungi</taxon>
        <taxon>Dikarya</taxon>
        <taxon>Ascomycota</taxon>
        <taxon>Pezizomycotina</taxon>
        <taxon>Eurotiomycetes</taxon>
        <taxon>Eurotiomycetidae</taxon>
        <taxon>Eurotiales</taxon>
        <taxon>Aspergillaceae</taxon>
        <taxon>Aspergillus</taxon>
        <taxon>Aspergillus subgen. Nidulantes</taxon>
    </lineage>
</organism>
<evidence type="ECO:0000313" key="10">
    <source>
        <dbReference type="Proteomes" id="UP000184073"/>
    </source>
</evidence>
<dbReference type="GO" id="GO:0006351">
    <property type="term" value="P:DNA-templated transcription"/>
    <property type="evidence" value="ECO:0007669"/>
    <property type="project" value="InterPro"/>
</dbReference>
<dbReference type="GO" id="GO:0005634">
    <property type="term" value="C:nucleus"/>
    <property type="evidence" value="ECO:0007669"/>
    <property type="project" value="UniProtKB-SubCell"/>
</dbReference>
<dbReference type="Pfam" id="PF00172">
    <property type="entry name" value="Zn_clus"/>
    <property type="match status" value="1"/>
</dbReference>
<dbReference type="RefSeq" id="XP_040669198.1">
    <property type="nucleotide sequence ID" value="XM_040812696.1"/>
</dbReference>
<accession>A0A1L9PPQ6</accession>
<evidence type="ECO:0000256" key="6">
    <source>
        <dbReference type="ARBA" id="ARBA00023242"/>
    </source>
</evidence>